<evidence type="ECO:0000313" key="1">
    <source>
        <dbReference type="EMBL" id="KAF9531525.1"/>
    </source>
</evidence>
<keyword evidence="2" id="KW-1185">Reference proteome</keyword>
<dbReference type="Proteomes" id="UP000807306">
    <property type="component" value="Unassembled WGS sequence"/>
</dbReference>
<organism evidence="1 2">
    <name type="scientific">Crepidotus variabilis</name>
    <dbReference type="NCBI Taxonomy" id="179855"/>
    <lineage>
        <taxon>Eukaryota</taxon>
        <taxon>Fungi</taxon>
        <taxon>Dikarya</taxon>
        <taxon>Basidiomycota</taxon>
        <taxon>Agaricomycotina</taxon>
        <taxon>Agaricomycetes</taxon>
        <taxon>Agaricomycetidae</taxon>
        <taxon>Agaricales</taxon>
        <taxon>Agaricineae</taxon>
        <taxon>Crepidotaceae</taxon>
        <taxon>Crepidotus</taxon>
    </lineage>
</organism>
<dbReference type="OrthoDB" id="4951845at2759"/>
<evidence type="ECO:0000313" key="2">
    <source>
        <dbReference type="Proteomes" id="UP000807306"/>
    </source>
</evidence>
<dbReference type="Gene3D" id="3.40.30.10">
    <property type="entry name" value="Glutaredoxin"/>
    <property type="match status" value="1"/>
</dbReference>
<protein>
    <submittedName>
        <fullName evidence="1">Uncharacterized protein</fullName>
    </submittedName>
</protein>
<accession>A0A9P6ELW7</accession>
<name>A0A9P6ELW7_9AGAR</name>
<reference evidence="1" key="1">
    <citation type="submission" date="2020-11" db="EMBL/GenBank/DDBJ databases">
        <authorList>
            <consortium name="DOE Joint Genome Institute"/>
            <person name="Ahrendt S."/>
            <person name="Riley R."/>
            <person name="Andreopoulos W."/>
            <person name="Labutti K."/>
            <person name="Pangilinan J."/>
            <person name="Ruiz-Duenas F.J."/>
            <person name="Barrasa J.M."/>
            <person name="Sanchez-Garcia M."/>
            <person name="Camarero S."/>
            <person name="Miyauchi S."/>
            <person name="Serrano A."/>
            <person name="Linde D."/>
            <person name="Babiker R."/>
            <person name="Drula E."/>
            <person name="Ayuso-Fernandez I."/>
            <person name="Pacheco R."/>
            <person name="Padilla G."/>
            <person name="Ferreira P."/>
            <person name="Barriuso J."/>
            <person name="Kellner H."/>
            <person name="Castanera R."/>
            <person name="Alfaro M."/>
            <person name="Ramirez L."/>
            <person name="Pisabarro A.G."/>
            <person name="Kuo A."/>
            <person name="Tritt A."/>
            <person name="Lipzen A."/>
            <person name="He G."/>
            <person name="Yan M."/>
            <person name="Ng V."/>
            <person name="Cullen D."/>
            <person name="Martin F."/>
            <person name="Rosso M.-N."/>
            <person name="Henrissat B."/>
            <person name="Hibbett D."/>
            <person name="Martinez A.T."/>
            <person name="Grigoriev I.V."/>
        </authorList>
    </citation>
    <scope>NUCLEOTIDE SEQUENCE</scope>
    <source>
        <strain evidence="1">CBS 506.95</strain>
    </source>
</reference>
<dbReference type="EMBL" id="MU157835">
    <property type="protein sequence ID" value="KAF9531525.1"/>
    <property type="molecule type" value="Genomic_DNA"/>
</dbReference>
<sequence length="110" mass="13146">MSLKALRHRFHIVINITLDFSPFISSTMAIIFYDIPSKLPGCAWSPNTWKIRFYLNYRRIHIEPNGSSTRISNHSLCFTPYHRPMFLYHLRGNHRRTLYLLYMIPQQGFT</sequence>
<gene>
    <name evidence="1" type="ORF">CPB83DRAFT_786941</name>
</gene>
<dbReference type="AlphaFoldDB" id="A0A9P6ELW7"/>
<proteinExistence type="predicted"/>
<comment type="caution">
    <text evidence="1">The sequence shown here is derived from an EMBL/GenBank/DDBJ whole genome shotgun (WGS) entry which is preliminary data.</text>
</comment>